<protein>
    <submittedName>
        <fullName evidence="5">Trypsin domain containing protein</fullName>
    </submittedName>
</protein>
<dbReference type="InterPro" id="IPR009003">
    <property type="entry name" value="Peptidase_S1_PA"/>
</dbReference>
<keyword evidence="1" id="KW-1015">Disulfide bond</keyword>
<dbReference type="InterPro" id="IPR051487">
    <property type="entry name" value="Ser/Thr_Proteases_Immune/Dev"/>
</dbReference>
<gene>
    <name evidence="5" type="ORF">TTRE_0000252601</name>
</gene>
<dbReference type="SUPFAM" id="SSF50494">
    <property type="entry name" value="Trypsin-like serine proteases"/>
    <property type="match status" value="1"/>
</dbReference>
<reference evidence="5" key="1">
    <citation type="submission" date="2014-01" db="EMBL/GenBank/DDBJ databases">
        <authorList>
            <person name="Aslett M."/>
        </authorList>
    </citation>
    <scope>NUCLEOTIDE SEQUENCE</scope>
</reference>
<keyword evidence="6" id="KW-1185">Reference proteome</keyword>
<evidence type="ECO:0000313" key="6">
    <source>
        <dbReference type="Proteomes" id="UP000030665"/>
    </source>
</evidence>
<feature type="signal peptide" evidence="3">
    <location>
        <begin position="1"/>
        <end position="24"/>
    </location>
</feature>
<sequence>MFQLEHWITLILSLCLTLAQRAVAIKCGNPAIYGGRPVEAYLNNELENSVLPWTAAIRTKYGTFKCLGSIILENDREGRHKNTSFLVLTAGGCFYKYEKKRFERPSRLRVYAGLNRLGLFITRGQSSTPLAIRIMLFKMEEKEIWYGVAVITLRRSFFFTKTVSPVCVASSYAVPPRKSTCFVSTYHSNELNQKVVRMVPRGKCDFGYFPRLAKLRGMCSRQDVADTEKSFGAPLVCLIDGKAYQFGIYLAPLLSKMVLPYPAAFHFYGHITSVLERSPATVHMVVQLGAYRESQVSDDPESDPFMKPRQATA</sequence>
<accession>A0A077Z2J8</accession>
<dbReference type="STRING" id="36087.A0A077Z2J8"/>
<dbReference type="Pfam" id="PF00089">
    <property type="entry name" value="Trypsin"/>
    <property type="match status" value="1"/>
</dbReference>
<name>A0A077Z2J8_TRITR</name>
<dbReference type="EMBL" id="HG805887">
    <property type="protein sequence ID" value="CDW54256.1"/>
    <property type="molecule type" value="Genomic_DNA"/>
</dbReference>
<dbReference type="Gene3D" id="2.40.10.10">
    <property type="entry name" value="Trypsin-like serine proteases"/>
    <property type="match status" value="1"/>
</dbReference>
<evidence type="ECO:0000313" key="5">
    <source>
        <dbReference type="EMBL" id="CDW54256.1"/>
    </source>
</evidence>
<evidence type="ECO:0000259" key="4">
    <source>
        <dbReference type="PROSITE" id="PS50240"/>
    </source>
</evidence>
<evidence type="ECO:0000256" key="2">
    <source>
        <dbReference type="ARBA" id="ARBA00024195"/>
    </source>
</evidence>
<dbReference type="GO" id="GO:0006508">
    <property type="term" value="P:proteolysis"/>
    <property type="evidence" value="ECO:0007669"/>
    <property type="project" value="InterPro"/>
</dbReference>
<dbReference type="GO" id="GO:0004252">
    <property type="term" value="F:serine-type endopeptidase activity"/>
    <property type="evidence" value="ECO:0007669"/>
    <property type="project" value="InterPro"/>
</dbReference>
<feature type="domain" description="Peptidase S1" evidence="4">
    <location>
        <begin position="32"/>
        <end position="276"/>
    </location>
</feature>
<dbReference type="PROSITE" id="PS50240">
    <property type="entry name" value="TRYPSIN_DOM"/>
    <property type="match status" value="1"/>
</dbReference>
<feature type="chain" id="PRO_5001728570" evidence="3">
    <location>
        <begin position="25"/>
        <end position="313"/>
    </location>
</feature>
<dbReference type="OrthoDB" id="5914367at2759"/>
<organism evidence="5 6">
    <name type="scientific">Trichuris trichiura</name>
    <name type="common">Whipworm</name>
    <name type="synonym">Trichocephalus trichiurus</name>
    <dbReference type="NCBI Taxonomy" id="36087"/>
    <lineage>
        <taxon>Eukaryota</taxon>
        <taxon>Metazoa</taxon>
        <taxon>Ecdysozoa</taxon>
        <taxon>Nematoda</taxon>
        <taxon>Enoplea</taxon>
        <taxon>Dorylaimia</taxon>
        <taxon>Trichinellida</taxon>
        <taxon>Trichuridae</taxon>
        <taxon>Trichuris</taxon>
    </lineage>
</organism>
<dbReference type="InterPro" id="IPR043504">
    <property type="entry name" value="Peptidase_S1_PA_chymotrypsin"/>
</dbReference>
<reference evidence="5" key="2">
    <citation type="submission" date="2014-03" db="EMBL/GenBank/DDBJ databases">
        <title>The whipworm genome and dual-species transcriptomics of an intimate host-pathogen interaction.</title>
        <authorList>
            <person name="Foth B.J."/>
            <person name="Tsai I.J."/>
            <person name="Reid A.J."/>
            <person name="Bancroft A.J."/>
            <person name="Nichol S."/>
            <person name="Tracey A."/>
            <person name="Holroyd N."/>
            <person name="Cotton J.A."/>
            <person name="Stanley E.J."/>
            <person name="Zarowiecki M."/>
            <person name="Liu J.Z."/>
            <person name="Huckvale T."/>
            <person name="Cooper P.J."/>
            <person name="Grencis R.K."/>
            <person name="Berriman M."/>
        </authorList>
    </citation>
    <scope>NUCLEOTIDE SEQUENCE [LARGE SCALE GENOMIC DNA]</scope>
</reference>
<evidence type="ECO:0000256" key="3">
    <source>
        <dbReference type="SAM" id="SignalP"/>
    </source>
</evidence>
<dbReference type="InterPro" id="IPR001254">
    <property type="entry name" value="Trypsin_dom"/>
</dbReference>
<comment type="similarity">
    <text evidence="2">Belongs to the peptidase S1 family. CLIP subfamily.</text>
</comment>
<evidence type="ECO:0000256" key="1">
    <source>
        <dbReference type="ARBA" id="ARBA00023157"/>
    </source>
</evidence>
<dbReference type="AlphaFoldDB" id="A0A077Z2J8"/>
<keyword evidence="3" id="KW-0732">Signal</keyword>
<dbReference type="PANTHER" id="PTHR24256">
    <property type="entry name" value="TRYPTASE-RELATED"/>
    <property type="match status" value="1"/>
</dbReference>
<dbReference type="Proteomes" id="UP000030665">
    <property type="component" value="Unassembled WGS sequence"/>
</dbReference>
<proteinExistence type="inferred from homology"/>